<keyword evidence="2" id="KW-1185">Reference proteome</keyword>
<proteinExistence type="predicted"/>
<dbReference type="Proteomes" id="UP001235269">
    <property type="component" value="Unassembled WGS sequence"/>
</dbReference>
<organism evidence="1 2">
    <name type="scientific">Rhizobium paknamense</name>
    <dbReference type="NCBI Taxonomy" id="1206817"/>
    <lineage>
        <taxon>Bacteria</taxon>
        <taxon>Pseudomonadati</taxon>
        <taxon>Pseudomonadota</taxon>
        <taxon>Alphaproteobacteria</taxon>
        <taxon>Hyphomicrobiales</taxon>
        <taxon>Rhizobiaceae</taxon>
        <taxon>Rhizobium/Agrobacterium group</taxon>
        <taxon>Rhizobium</taxon>
    </lineage>
</organism>
<reference evidence="1 2" key="1">
    <citation type="submission" date="2023-07" db="EMBL/GenBank/DDBJ databases">
        <title>Genomic Encyclopedia of Type Strains, Phase IV (KMG-IV): sequencing the most valuable type-strain genomes for metagenomic binning, comparative biology and taxonomic classification.</title>
        <authorList>
            <person name="Goeker M."/>
        </authorList>
    </citation>
    <scope>NUCLEOTIDE SEQUENCE [LARGE SCALE GENOMIC DNA]</scope>
    <source>
        <strain evidence="1 2">DSM 100301</strain>
    </source>
</reference>
<protein>
    <submittedName>
        <fullName evidence="1">Uncharacterized protein</fullName>
    </submittedName>
</protein>
<comment type="caution">
    <text evidence="1">The sequence shown here is derived from an EMBL/GenBank/DDBJ whole genome shotgun (WGS) entry which is preliminary data.</text>
</comment>
<gene>
    <name evidence="1" type="ORF">QO005_000211</name>
</gene>
<dbReference type="RefSeq" id="WP_307156125.1">
    <property type="nucleotide sequence ID" value="NZ_JAUSWH010000001.1"/>
</dbReference>
<evidence type="ECO:0000313" key="2">
    <source>
        <dbReference type="Proteomes" id="UP001235269"/>
    </source>
</evidence>
<accession>A0ABU0I6Q9</accession>
<sequence length="54" mass="6453">MDFRWYERDNFTCLITTARVSENPHRLYARESATQIMQMIAAEQKRQAKIAQYA</sequence>
<evidence type="ECO:0000313" key="1">
    <source>
        <dbReference type="EMBL" id="MDQ0453896.1"/>
    </source>
</evidence>
<dbReference type="EMBL" id="JAUSWH010000001">
    <property type="protein sequence ID" value="MDQ0453896.1"/>
    <property type="molecule type" value="Genomic_DNA"/>
</dbReference>
<name>A0ABU0I6Q9_9HYPH</name>